<evidence type="ECO:0000313" key="14">
    <source>
        <dbReference type="WBParaSite" id="SBAD_0000726901-mRNA-1"/>
    </source>
</evidence>
<dbReference type="FunFam" id="4.10.410.10:FF:000020">
    <property type="entry name" value="Collagen, type VI, alpha 3"/>
    <property type="match status" value="6"/>
</dbReference>
<keyword evidence="2" id="KW-0964">Secreted</keyword>
<dbReference type="SUPFAM" id="SSF57362">
    <property type="entry name" value="BPTI-like"/>
    <property type="match status" value="11"/>
</dbReference>
<dbReference type="FunFam" id="2.20.100.10:FF:000005">
    <property type="entry name" value="ADAM metallopeptidase with thrombospondin type 1 motif 9"/>
    <property type="match status" value="1"/>
</dbReference>
<dbReference type="InterPro" id="IPR002223">
    <property type="entry name" value="Kunitz_BPTI"/>
</dbReference>
<name>A0A183ITQ6_9BILA</name>
<feature type="domain" description="BPTI/Kunitz inhibitor" evidence="11">
    <location>
        <begin position="732"/>
        <end position="782"/>
    </location>
</feature>
<feature type="domain" description="BPTI/Kunitz inhibitor" evidence="11">
    <location>
        <begin position="1211"/>
        <end position="1261"/>
    </location>
</feature>
<keyword evidence="9" id="KW-1015">Disulfide bond</keyword>
<evidence type="ECO:0000256" key="9">
    <source>
        <dbReference type="ARBA" id="ARBA00023157"/>
    </source>
</evidence>
<comment type="subcellular location">
    <subcellularLocation>
        <location evidence="1">Secreted</location>
        <location evidence="1">Extracellular space</location>
        <location evidence="1">Extracellular matrix</location>
    </subcellularLocation>
</comment>
<dbReference type="Pfam" id="PF19030">
    <property type="entry name" value="TSP1_ADAMTS"/>
    <property type="match status" value="2"/>
</dbReference>
<feature type="domain" description="BPTI/Kunitz inhibitor" evidence="11">
    <location>
        <begin position="945"/>
        <end position="989"/>
    </location>
</feature>
<feature type="domain" description="BPTI/Kunitz inhibitor" evidence="11">
    <location>
        <begin position="866"/>
        <end position="916"/>
    </location>
</feature>
<reference evidence="14" key="1">
    <citation type="submission" date="2016-06" db="UniProtKB">
        <authorList>
            <consortium name="WormBaseParasite"/>
        </authorList>
    </citation>
    <scope>IDENTIFICATION</scope>
</reference>
<evidence type="ECO:0000256" key="5">
    <source>
        <dbReference type="ARBA" id="ARBA00022729"/>
    </source>
</evidence>
<evidence type="ECO:0000313" key="12">
    <source>
        <dbReference type="EMBL" id="VDP11473.1"/>
    </source>
</evidence>
<keyword evidence="8" id="KW-0654">Proteoglycan</keyword>
<evidence type="ECO:0000256" key="7">
    <source>
        <dbReference type="ARBA" id="ARBA00022900"/>
    </source>
</evidence>
<dbReference type="PROSITE" id="PS00280">
    <property type="entry name" value="BPTI_KUNITZ_1"/>
    <property type="match status" value="6"/>
</dbReference>
<keyword evidence="13" id="KW-1185">Reference proteome</keyword>
<keyword evidence="10" id="KW-0325">Glycoprotein</keyword>
<proteinExistence type="predicted"/>
<dbReference type="CDD" id="cd00109">
    <property type="entry name" value="Kunitz-type"/>
    <property type="match status" value="8"/>
</dbReference>
<evidence type="ECO:0000256" key="10">
    <source>
        <dbReference type="ARBA" id="ARBA00023180"/>
    </source>
</evidence>
<dbReference type="GO" id="GO:0004867">
    <property type="term" value="F:serine-type endopeptidase inhibitor activity"/>
    <property type="evidence" value="ECO:0007669"/>
    <property type="project" value="UniProtKB-KW"/>
</dbReference>
<dbReference type="OrthoDB" id="5781878at2759"/>
<feature type="domain" description="BPTI/Kunitz inhibitor" evidence="11">
    <location>
        <begin position="632"/>
        <end position="683"/>
    </location>
</feature>
<dbReference type="FunFam" id="4.10.410.10:FF:000005">
    <property type="entry name" value="Pancreatic trypsin inhibitor"/>
    <property type="match status" value="1"/>
</dbReference>
<dbReference type="CDD" id="cd22635">
    <property type="entry name" value="Kunitz_papilin"/>
    <property type="match status" value="1"/>
</dbReference>
<dbReference type="Proteomes" id="UP000270296">
    <property type="component" value="Unassembled WGS sequence"/>
</dbReference>
<dbReference type="EMBL" id="UZAM01010235">
    <property type="protein sequence ID" value="VDP11473.1"/>
    <property type="molecule type" value="Genomic_DNA"/>
</dbReference>
<sequence length="1356" mass="150775">CEKCNDTTESRNVSCQDQNGRVYPDEKCAEERPVDERECATVVPCVYLWHSSQWSKCSTKCGHGHMTRSVVCAIEEDKRLLKVDETHCDPNFMPHSTQNCTSEEKCTGTYFTSLWSKCSVPCGGGIQNRTVLCFDYDFRLNPDMCDELDKPVETQICNEQPCENCTDTKFGCCPDNVTISQGPYFEGCTNCSLSEFGCCPDNITAAAGLNFDGCLLEELMDEVEGSGEHVANETTEEPHESVTANVTKIELCSYISTDGTTIEMPCVNITDEAIINESLAATNETFENVTVEVHCSKSKHGCCPDWYTPAEGPENEGCPVYELGNCHQNETKFGCCLDNITLARGPKFEGCGESSCSASLYGCCQDRRTIAFGPHYKGCERSTLTCESSTFGCCPDGKTAALGHKGEGCEENCLLSKYGCCPDGATSAKGTHFLGCGCAFTQYGCCPDGKTSATGPTFYGCPESCIVSYYGCCPDMKSYAKGPNFEGCPCAYTRYGCCPDGVTSAIGPDNEGCFNCSITRFGCCPDRKTPAGGINFEGCLMYVEPSEPLTPQVTTPTIVESTQPFFLNRIASCILPPETGSCADYELKWHYDSREGICQQFWYGGCDGNENRFATEQECRDTCISPPGNAVCYLPKIAGSEACTTVTDRWLYDVQRGDCVTFQFRCNGNANNFDSYDECFSKCGSVELGDINLPITMSIKPPHVELHTPAPIATLTTPEPEVEIATPAINPCKMPVDPGQCHDRIEQYHYDRTIGECEPFVWTGCGGNANRFNSKSECEQHCIKPLGTVVRQLRVIIIRYFSLWVDYMCSVSKDPGPCDTYVAKWYFNAEDGTCGRFYYGGCQGNDNRFETLDECEEHCASRTDPCSLPAAPGPCSDRQVRFYYNLKSRRCQQFTFGGCLGNSNNFRSLEQCQKKCEKVEGRVIGGKLEEFFGTTPAEPARADICALNRDPGPCRGYHPMYYHDFQLKQCFPFIYGGCRGNLNRFSTIEGICQLPPVTGVCKAAIPRWHYDSRDDRCHEFLFGGCGGNENNFGSEEECERACGDYKRRGALERPRDGLQGTLYTEKPLVPRYYPYPSSVLPDLCTQPQDPGACYGRTLRWYYDSEKMQCATFLYSGCKGNSNHFLSEESCERACGLYRDQDVCTLPPDEGPCLASVQKWYYKTDSNACETFVFGGCEGNGNRFTSKEECENTCVRDTDRIVEQIVRALDVCSLNRDPGPCLEPVSQWYFDNVNDECKLFTYGGCRGNENRFNTKEECEARCLPATAPPPAVADEDICYLEFDVGPCRAAFRKWYFDSKSHKCREFIYGGCLGNGNRFDSEQQCIDKCGQVAKKAYDRVKPSKRRFLSRSLKRTCIQ</sequence>
<dbReference type="SMART" id="SM00131">
    <property type="entry name" value="KU"/>
    <property type="match status" value="11"/>
</dbReference>
<dbReference type="SUPFAM" id="SSF82895">
    <property type="entry name" value="TSP-1 type 1 repeat"/>
    <property type="match status" value="2"/>
</dbReference>
<organism evidence="14">
    <name type="scientific">Soboliphyme baturini</name>
    <dbReference type="NCBI Taxonomy" id="241478"/>
    <lineage>
        <taxon>Eukaryota</taxon>
        <taxon>Metazoa</taxon>
        <taxon>Ecdysozoa</taxon>
        <taxon>Nematoda</taxon>
        <taxon>Enoplea</taxon>
        <taxon>Dorylaimia</taxon>
        <taxon>Dioctophymatida</taxon>
        <taxon>Dioctophymatoidea</taxon>
        <taxon>Soboliphymatidae</taxon>
        <taxon>Soboliphyme</taxon>
    </lineage>
</organism>
<keyword evidence="7" id="KW-0722">Serine protease inhibitor</keyword>
<dbReference type="InterPro" id="IPR050098">
    <property type="entry name" value="TFPI/VKTCI-like"/>
</dbReference>
<dbReference type="GO" id="GO:0005615">
    <property type="term" value="C:extracellular space"/>
    <property type="evidence" value="ECO:0007669"/>
    <property type="project" value="TreeGrafter"/>
</dbReference>
<dbReference type="InterPro" id="IPR020901">
    <property type="entry name" value="Prtase_inh_Kunz-CS"/>
</dbReference>
<dbReference type="SMART" id="SM00209">
    <property type="entry name" value="TSP1"/>
    <property type="match status" value="2"/>
</dbReference>
<keyword evidence="6" id="KW-0677">Repeat</keyword>
<evidence type="ECO:0000259" key="11">
    <source>
        <dbReference type="PROSITE" id="PS50279"/>
    </source>
</evidence>
<protein>
    <submittedName>
        <fullName evidence="14">Papilin</fullName>
    </submittedName>
</protein>
<dbReference type="PRINTS" id="PR00759">
    <property type="entry name" value="BASICPTASE"/>
</dbReference>
<dbReference type="InterPro" id="IPR036383">
    <property type="entry name" value="TSP1_rpt_sf"/>
</dbReference>
<dbReference type="PROSITE" id="PS50279">
    <property type="entry name" value="BPTI_KUNITZ_2"/>
    <property type="match status" value="11"/>
</dbReference>
<keyword evidence="3" id="KW-0272">Extracellular matrix</keyword>
<dbReference type="FunFam" id="4.10.410.10:FF:000017">
    <property type="entry name" value="papilin isoform X2"/>
    <property type="match status" value="1"/>
</dbReference>
<evidence type="ECO:0000256" key="6">
    <source>
        <dbReference type="ARBA" id="ARBA00022737"/>
    </source>
</evidence>
<accession>A0A183ITQ6</accession>
<dbReference type="Gene3D" id="4.10.410.10">
    <property type="entry name" value="Pancreatic trypsin inhibitor Kunitz domain"/>
    <property type="match status" value="11"/>
</dbReference>
<evidence type="ECO:0000313" key="13">
    <source>
        <dbReference type="Proteomes" id="UP000270296"/>
    </source>
</evidence>
<evidence type="ECO:0000256" key="4">
    <source>
        <dbReference type="ARBA" id="ARBA00022690"/>
    </source>
</evidence>
<dbReference type="Pfam" id="PF00014">
    <property type="entry name" value="Kunitz_BPTI"/>
    <property type="match status" value="11"/>
</dbReference>
<feature type="domain" description="BPTI/Kunitz inhibitor" evidence="11">
    <location>
        <begin position="992"/>
        <end position="1042"/>
    </location>
</feature>
<keyword evidence="4" id="KW-0646">Protease inhibitor</keyword>
<dbReference type="GO" id="GO:0009653">
    <property type="term" value="P:anatomical structure morphogenesis"/>
    <property type="evidence" value="ECO:0007669"/>
    <property type="project" value="UniProtKB-ARBA"/>
</dbReference>
<dbReference type="InterPro" id="IPR036880">
    <property type="entry name" value="Kunitz_BPTI_sf"/>
</dbReference>
<feature type="domain" description="BPTI/Kunitz inhibitor" evidence="11">
    <location>
        <begin position="1084"/>
        <end position="1134"/>
    </location>
</feature>
<dbReference type="PANTHER" id="PTHR10083">
    <property type="entry name" value="KUNITZ-TYPE PROTEASE INHIBITOR-RELATED"/>
    <property type="match status" value="1"/>
</dbReference>
<evidence type="ECO:0000256" key="2">
    <source>
        <dbReference type="ARBA" id="ARBA00022525"/>
    </source>
</evidence>
<feature type="domain" description="BPTI/Kunitz inhibitor" evidence="11">
    <location>
        <begin position="573"/>
        <end position="623"/>
    </location>
</feature>
<dbReference type="PROSITE" id="PS50092">
    <property type="entry name" value="TSP1"/>
    <property type="match status" value="2"/>
</dbReference>
<evidence type="ECO:0000256" key="1">
    <source>
        <dbReference type="ARBA" id="ARBA00004498"/>
    </source>
</evidence>
<evidence type="ECO:0000256" key="3">
    <source>
        <dbReference type="ARBA" id="ARBA00022530"/>
    </source>
</evidence>
<reference evidence="12 13" key="2">
    <citation type="submission" date="2018-11" db="EMBL/GenBank/DDBJ databases">
        <authorList>
            <consortium name="Pathogen Informatics"/>
        </authorList>
    </citation>
    <scope>NUCLEOTIDE SEQUENCE [LARGE SCALE GENOMIC DNA]</scope>
</reference>
<dbReference type="PANTHER" id="PTHR10083:SF374">
    <property type="entry name" value="BPTI_KUNITZ INHIBITOR DOMAIN-CONTAINING PROTEIN"/>
    <property type="match status" value="1"/>
</dbReference>
<dbReference type="WBParaSite" id="SBAD_0000726901-mRNA-1">
    <property type="protein sequence ID" value="SBAD_0000726901-mRNA-1"/>
    <property type="gene ID" value="SBAD_0000726901"/>
</dbReference>
<keyword evidence="5" id="KW-0732">Signal</keyword>
<feature type="domain" description="BPTI/Kunitz inhibitor" evidence="11">
    <location>
        <begin position="809"/>
        <end position="859"/>
    </location>
</feature>
<dbReference type="Gene3D" id="2.20.100.10">
    <property type="entry name" value="Thrombospondin type-1 (TSP1) repeat"/>
    <property type="match status" value="2"/>
</dbReference>
<evidence type="ECO:0000256" key="8">
    <source>
        <dbReference type="ARBA" id="ARBA00022974"/>
    </source>
</evidence>
<feature type="domain" description="BPTI/Kunitz inhibitor" evidence="11">
    <location>
        <begin position="1277"/>
        <end position="1327"/>
    </location>
</feature>
<feature type="domain" description="BPTI/Kunitz inhibitor" evidence="11">
    <location>
        <begin position="1143"/>
        <end position="1193"/>
    </location>
</feature>
<gene>
    <name evidence="12" type="ORF">SBAD_LOCUS7003</name>
</gene>
<dbReference type="InterPro" id="IPR000884">
    <property type="entry name" value="TSP1_rpt"/>
</dbReference>